<protein>
    <submittedName>
        <fullName evidence="1">Uncharacterized protein</fullName>
    </submittedName>
</protein>
<sequence>MSNVETRITLLEDRVKNADNRMIELAMSNNRAYEKASEAFATSKETSAIIKGSQREVDVSLNAVREEMKALRKSTINPLAK</sequence>
<gene>
    <name evidence="1" type="ORF">UFOVP765_2</name>
</gene>
<name>A0A6J5NT45_9CAUD</name>
<accession>A0A6J5NT45</accession>
<reference evidence="1" key="1">
    <citation type="submission" date="2020-04" db="EMBL/GenBank/DDBJ databases">
        <authorList>
            <person name="Chiriac C."/>
            <person name="Salcher M."/>
            <person name="Ghai R."/>
            <person name="Kavagutti S V."/>
        </authorList>
    </citation>
    <scope>NUCLEOTIDE SEQUENCE</scope>
</reference>
<dbReference type="EMBL" id="LR796703">
    <property type="protein sequence ID" value="CAB4160491.1"/>
    <property type="molecule type" value="Genomic_DNA"/>
</dbReference>
<evidence type="ECO:0000313" key="1">
    <source>
        <dbReference type="EMBL" id="CAB4160491.1"/>
    </source>
</evidence>
<proteinExistence type="predicted"/>
<organism evidence="1">
    <name type="scientific">uncultured Caudovirales phage</name>
    <dbReference type="NCBI Taxonomy" id="2100421"/>
    <lineage>
        <taxon>Viruses</taxon>
        <taxon>Duplodnaviria</taxon>
        <taxon>Heunggongvirae</taxon>
        <taxon>Uroviricota</taxon>
        <taxon>Caudoviricetes</taxon>
        <taxon>Peduoviridae</taxon>
        <taxon>Maltschvirus</taxon>
        <taxon>Maltschvirus maltsch</taxon>
    </lineage>
</organism>